<dbReference type="STRING" id="3218.A0A2K1KVQ0"/>
<evidence type="ECO:0000256" key="10">
    <source>
        <dbReference type="SAM" id="MobiDB-lite"/>
    </source>
</evidence>
<dbReference type="GO" id="GO:0043488">
    <property type="term" value="P:regulation of mRNA stability"/>
    <property type="evidence" value="ECO:0000318"/>
    <property type="project" value="GO_Central"/>
</dbReference>
<feature type="compositionally biased region" description="Acidic residues" evidence="10">
    <location>
        <begin position="118"/>
        <end position="132"/>
    </location>
</feature>
<dbReference type="EnsemblPlants" id="Pp3c3_23400V3.2">
    <property type="protein sequence ID" value="Pp3c3_23400V3.2"/>
    <property type="gene ID" value="Pp3c3_23400"/>
</dbReference>
<evidence type="ECO:0000256" key="5">
    <source>
        <dbReference type="ARBA" id="ARBA00022771"/>
    </source>
</evidence>
<organism evidence="12">
    <name type="scientific">Physcomitrium patens</name>
    <name type="common">Spreading-leaved earth moss</name>
    <name type="synonym">Physcomitrella patens</name>
    <dbReference type="NCBI Taxonomy" id="3218"/>
    <lineage>
        <taxon>Eukaryota</taxon>
        <taxon>Viridiplantae</taxon>
        <taxon>Streptophyta</taxon>
        <taxon>Embryophyta</taxon>
        <taxon>Bryophyta</taxon>
        <taxon>Bryophytina</taxon>
        <taxon>Bryopsida</taxon>
        <taxon>Funariidae</taxon>
        <taxon>Funariales</taxon>
        <taxon>Funariaceae</taxon>
        <taxon>Physcomitrium</taxon>
    </lineage>
</organism>
<dbReference type="GeneID" id="112279285"/>
<dbReference type="Pfam" id="PF01480">
    <property type="entry name" value="PWI"/>
    <property type="match status" value="1"/>
</dbReference>
<keyword evidence="7" id="KW-0539">Nucleus</keyword>
<dbReference type="Proteomes" id="UP000006727">
    <property type="component" value="Chromosome 3"/>
</dbReference>
<dbReference type="EnsemblPlants" id="Pp3c3_23400V3.4">
    <property type="protein sequence ID" value="Pp3c3_23400V3.4"/>
    <property type="gene ID" value="Pp3c3_23400"/>
</dbReference>
<dbReference type="GO" id="GO:0005737">
    <property type="term" value="C:cytoplasm"/>
    <property type="evidence" value="ECO:0000318"/>
    <property type="project" value="GO_Central"/>
</dbReference>
<dbReference type="Gramene" id="Pp3c3_23400V3.2">
    <property type="protein sequence ID" value="Pp3c3_23400V3.2"/>
    <property type="gene ID" value="Pp3c3_23400"/>
</dbReference>
<feature type="coiled-coil region" evidence="9">
    <location>
        <begin position="427"/>
        <end position="454"/>
    </location>
</feature>
<dbReference type="FunFam" id="1.20.1390.10:FF:000009">
    <property type="entry name" value="RNA binding (RRM/RBD/RNP motifs) family protein"/>
    <property type="match status" value="1"/>
</dbReference>
<keyword evidence="8" id="KW-0694">RNA-binding</keyword>
<protein>
    <recommendedName>
        <fullName evidence="11">RRM domain-containing protein</fullName>
    </recommendedName>
</protein>
<dbReference type="GO" id="GO:0008143">
    <property type="term" value="F:poly(A) binding"/>
    <property type="evidence" value="ECO:0000318"/>
    <property type="project" value="GO_Central"/>
</dbReference>
<proteinExistence type="inferred from homology"/>
<keyword evidence="5" id="KW-0863">Zinc-finger</keyword>
<feature type="compositionally biased region" description="Polar residues" evidence="10">
    <location>
        <begin position="382"/>
        <end position="396"/>
    </location>
</feature>
<evidence type="ECO:0000256" key="3">
    <source>
        <dbReference type="ARBA" id="ARBA00022723"/>
    </source>
</evidence>
<evidence type="ECO:0000256" key="1">
    <source>
        <dbReference type="ARBA" id="ARBA00004123"/>
    </source>
</evidence>
<dbReference type="Gene3D" id="1.20.1390.10">
    <property type="entry name" value="PWI domain"/>
    <property type="match status" value="1"/>
</dbReference>
<keyword evidence="14" id="KW-1185">Reference proteome</keyword>
<evidence type="ECO:0000313" key="13">
    <source>
        <dbReference type="EnsemblPlants" id="Pp3c3_23400V3.1"/>
    </source>
</evidence>
<dbReference type="EnsemblPlants" id="Pp3c3_23400V3.5">
    <property type="protein sequence ID" value="Pp3c3_23400V3.5"/>
    <property type="gene ID" value="Pp3c3_23400"/>
</dbReference>
<feature type="compositionally biased region" description="Basic and acidic residues" evidence="10">
    <location>
        <begin position="186"/>
        <end position="195"/>
    </location>
</feature>
<dbReference type="Gramene" id="Pp3c3_23400V3.5">
    <property type="protein sequence ID" value="Pp3c3_23400V3.5"/>
    <property type="gene ID" value="Pp3c3_23400"/>
</dbReference>
<dbReference type="PaxDb" id="3218-PP1S47_73V6.1"/>
<feature type="domain" description="RRM" evidence="11">
    <location>
        <begin position="480"/>
        <end position="557"/>
    </location>
</feature>
<evidence type="ECO:0000313" key="14">
    <source>
        <dbReference type="Proteomes" id="UP000006727"/>
    </source>
</evidence>
<dbReference type="EMBL" id="ABEU02000003">
    <property type="protein sequence ID" value="PNR57853.1"/>
    <property type="molecule type" value="Genomic_DNA"/>
</dbReference>
<dbReference type="PANTHER" id="PTHR14738:SF29">
    <property type="entry name" value="ZINC FINGER CCCH DOMAIN-CONTAINING PROTEIN 14"/>
    <property type="match status" value="1"/>
</dbReference>
<evidence type="ECO:0000313" key="12">
    <source>
        <dbReference type="EMBL" id="PNR57853.1"/>
    </source>
</evidence>
<dbReference type="Pfam" id="PF00076">
    <property type="entry name" value="RRM_1"/>
    <property type="match status" value="1"/>
</dbReference>
<evidence type="ECO:0000256" key="4">
    <source>
        <dbReference type="ARBA" id="ARBA00022737"/>
    </source>
</evidence>
<reference evidence="12 14" key="1">
    <citation type="journal article" date="2008" name="Science">
        <title>The Physcomitrella genome reveals evolutionary insights into the conquest of land by plants.</title>
        <authorList>
            <person name="Rensing S."/>
            <person name="Lang D."/>
            <person name="Zimmer A."/>
            <person name="Terry A."/>
            <person name="Salamov A."/>
            <person name="Shapiro H."/>
            <person name="Nishiyama T."/>
            <person name="Perroud P.-F."/>
            <person name="Lindquist E."/>
            <person name="Kamisugi Y."/>
            <person name="Tanahashi T."/>
            <person name="Sakakibara K."/>
            <person name="Fujita T."/>
            <person name="Oishi K."/>
            <person name="Shin-I T."/>
            <person name="Kuroki Y."/>
            <person name="Toyoda A."/>
            <person name="Suzuki Y."/>
            <person name="Hashimoto A."/>
            <person name="Yamaguchi K."/>
            <person name="Sugano A."/>
            <person name="Kohara Y."/>
            <person name="Fujiyama A."/>
            <person name="Anterola A."/>
            <person name="Aoki S."/>
            <person name="Ashton N."/>
            <person name="Barbazuk W.B."/>
            <person name="Barker E."/>
            <person name="Bennetzen J."/>
            <person name="Bezanilla M."/>
            <person name="Blankenship R."/>
            <person name="Cho S.H."/>
            <person name="Dutcher S."/>
            <person name="Estelle M."/>
            <person name="Fawcett J.A."/>
            <person name="Gundlach H."/>
            <person name="Hanada K."/>
            <person name="Heyl A."/>
            <person name="Hicks K.A."/>
            <person name="Hugh J."/>
            <person name="Lohr M."/>
            <person name="Mayer K."/>
            <person name="Melkozernov A."/>
            <person name="Murata T."/>
            <person name="Nelson D."/>
            <person name="Pils B."/>
            <person name="Prigge M."/>
            <person name="Reiss B."/>
            <person name="Renner T."/>
            <person name="Rombauts S."/>
            <person name="Rushton P."/>
            <person name="Sanderfoot A."/>
            <person name="Schween G."/>
            <person name="Shiu S.-H."/>
            <person name="Stueber K."/>
            <person name="Theodoulou F.L."/>
            <person name="Tu H."/>
            <person name="Van de Peer Y."/>
            <person name="Verrier P.J."/>
            <person name="Waters E."/>
            <person name="Wood A."/>
            <person name="Yang L."/>
            <person name="Cove D."/>
            <person name="Cuming A."/>
            <person name="Hasebe M."/>
            <person name="Lucas S."/>
            <person name="Mishler D.B."/>
            <person name="Reski R."/>
            <person name="Grigoriev I."/>
            <person name="Quatrano R.S."/>
            <person name="Boore J.L."/>
        </authorList>
    </citation>
    <scope>NUCLEOTIDE SEQUENCE [LARGE SCALE GENOMIC DNA]</scope>
    <source>
        <strain evidence="13 14">cv. Gransden 2004</strain>
    </source>
</reference>
<dbReference type="InterPro" id="IPR040366">
    <property type="entry name" value="Nab2/ZC3H14"/>
</dbReference>
<feature type="region of interest" description="Disordered" evidence="10">
    <location>
        <begin position="307"/>
        <end position="358"/>
    </location>
</feature>
<dbReference type="EnsemblPlants" id="Pp3c3_23400V3.1">
    <property type="protein sequence ID" value="Pp3c3_23400V3.1"/>
    <property type="gene ID" value="Pp3c3_23400"/>
</dbReference>
<keyword evidence="4" id="KW-0677">Repeat</keyword>
<dbReference type="InterPro" id="IPR012677">
    <property type="entry name" value="Nucleotide-bd_a/b_plait_sf"/>
</dbReference>
<evidence type="ECO:0000256" key="6">
    <source>
        <dbReference type="ARBA" id="ARBA00022833"/>
    </source>
</evidence>
<name>A0A2K1KVQ0_PHYPA</name>
<gene>
    <name evidence="13" type="primary">LOC112279285</name>
    <name evidence="12" type="ORF">PHYPA_004847</name>
</gene>
<comment type="subcellular location">
    <subcellularLocation>
        <location evidence="1">Nucleus</location>
    </subcellularLocation>
</comment>
<keyword evidence="9" id="KW-0175">Coiled coil</keyword>
<dbReference type="SMART" id="SM00360">
    <property type="entry name" value="RRM"/>
    <property type="match status" value="1"/>
</dbReference>
<feature type="region of interest" description="Disordered" evidence="10">
    <location>
        <begin position="382"/>
        <end position="412"/>
    </location>
</feature>
<dbReference type="EnsemblPlants" id="Pp3c3_23400V3.3">
    <property type="protein sequence ID" value="Pp3c3_23400V3.3"/>
    <property type="gene ID" value="Pp3c3_23400"/>
</dbReference>
<dbReference type="PROSITE" id="PS50102">
    <property type="entry name" value="RRM"/>
    <property type="match status" value="1"/>
</dbReference>
<accession>A0A2K1KVQ0</accession>
<feature type="region of interest" description="Disordered" evidence="10">
    <location>
        <begin position="91"/>
        <end position="198"/>
    </location>
</feature>
<dbReference type="PANTHER" id="PTHR14738">
    <property type="entry name" value="ZINC FINGER CCCH DOMAIN-CONTAINING PROTEIN 14"/>
    <property type="match status" value="1"/>
</dbReference>
<keyword evidence="3" id="KW-0479">Metal-binding</keyword>
<dbReference type="Gramene" id="Pp3c3_23400V3.3">
    <property type="protein sequence ID" value="Pp3c3_23400V3.3"/>
    <property type="gene ID" value="Pp3c3_23400"/>
</dbReference>
<sequence>MVGAKYNMDLSSSGAAKFRGCVKEKLSEYIGNYTDDVLVEYVVVLVGHGKEKSQAVNDLEAFLGGDSESFVSWLWDHMATNKQFYFKTEDDRPSDTGLIDENTQDQGEPSLRSVVAVEGDDEETTQMEFEEPSEGHETGGVLRPDDMNTGTEVENSLKRSRRWDGSRRNLAKRSRSPEIWTRRGRGRADRPDVKEMSPPVVKASRRLLMNAVREVVNESALLATKKDALKKSEPAKRLQSLVLSDADMQGNGGAEVVTTHGDPAVEPEPVAMEDLHVNGNYELQERQTQDKPASVWDRIKFNHRSTQNNKNGFAEGEEGVHFENREKWKKNGASSYRTGSGKGRGGREQRHRGGALHPGRTVLVSGQILGDALRRINTAHMQNSDNLYKRNGSASNKLGRHRPGNESSQTDGKVIGDAQTTIVNEDVLEMKKKLRQIQLDMTKLRARQAEVTKEVQNSPAAGLRTMSFESQPSQEDINSRSIFVTNVHFAATQAALRAHFGGCGIINRVTLLAEPATGKPKGSAFVEFATKDAVEIALTLSESSLLSRNVKVMRKNSAIAEMNPVSAISSSFSQPTFSSGYPREHTPQHKLYPARRSIGPSMLQTGTSNLKWRRDASAATNIIPSDVASSTDMDMIITAPVRSSRSLSYVRVAPPAIPGVADQAHKS</sequence>
<dbReference type="GO" id="GO:0005634">
    <property type="term" value="C:nucleus"/>
    <property type="evidence" value="ECO:0000318"/>
    <property type="project" value="GO_Central"/>
</dbReference>
<evidence type="ECO:0000256" key="7">
    <source>
        <dbReference type="ARBA" id="ARBA00023242"/>
    </source>
</evidence>
<evidence type="ECO:0000259" key="11">
    <source>
        <dbReference type="PROSITE" id="PS50102"/>
    </source>
</evidence>
<comment type="similarity">
    <text evidence="2">Belongs to the ZC3H14 family.</text>
</comment>
<dbReference type="Gene3D" id="3.30.70.330">
    <property type="match status" value="1"/>
</dbReference>
<dbReference type="AlphaFoldDB" id="A0A2K1KVQ0"/>
<dbReference type="GO" id="GO:0008270">
    <property type="term" value="F:zinc ion binding"/>
    <property type="evidence" value="ECO:0007669"/>
    <property type="project" value="UniProtKB-KW"/>
</dbReference>
<dbReference type="InterPro" id="IPR000504">
    <property type="entry name" value="RRM_dom"/>
</dbReference>
<dbReference type="OMA" id="CAVEQQK"/>
<dbReference type="SUPFAM" id="SSF54928">
    <property type="entry name" value="RNA-binding domain, RBD"/>
    <property type="match status" value="1"/>
</dbReference>
<keyword evidence="6" id="KW-0862">Zinc</keyword>
<evidence type="ECO:0000256" key="2">
    <source>
        <dbReference type="ARBA" id="ARBA00008423"/>
    </source>
</evidence>
<reference evidence="13" key="3">
    <citation type="submission" date="2020-12" db="UniProtKB">
        <authorList>
            <consortium name="EnsemblPlants"/>
        </authorList>
    </citation>
    <scope>IDENTIFICATION</scope>
</reference>
<dbReference type="FunCoup" id="A0A2K1KVQ0">
    <property type="interactions" value="2574"/>
</dbReference>
<dbReference type="InterPro" id="IPR002483">
    <property type="entry name" value="PWI_dom"/>
</dbReference>
<dbReference type="InterPro" id="IPR035979">
    <property type="entry name" value="RBD_domain_sf"/>
</dbReference>
<evidence type="ECO:0000256" key="9">
    <source>
        <dbReference type="SAM" id="Coils"/>
    </source>
</evidence>
<evidence type="ECO:0000256" key="8">
    <source>
        <dbReference type="PROSITE-ProRule" id="PRU00176"/>
    </source>
</evidence>
<dbReference type="Gramene" id="Pp3c3_23400V3.1">
    <property type="protein sequence ID" value="Pp3c3_23400V3.1"/>
    <property type="gene ID" value="Pp3c3_23400"/>
</dbReference>
<reference evidence="12 14" key="2">
    <citation type="journal article" date="2018" name="Plant J.">
        <title>The Physcomitrella patens chromosome-scale assembly reveals moss genome structure and evolution.</title>
        <authorList>
            <person name="Lang D."/>
            <person name="Ullrich K.K."/>
            <person name="Murat F."/>
            <person name="Fuchs J."/>
            <person name="Jenkins J."/>
            <person name="Haas F.B."/>
            <person name="Piednoel M."/>
            <person name="Gundlach H."/>
            <person name="Van Bel M."/>
            <person name="Meyberg R."/>
            <person name="Vives C."/>
            <person name="Morata J."/>
            <person name="Symeonidi A."/>
            <person name="Hiss M."/>
            <person name="Muchero W."/>
            <person name="Kamisugi Y."/>
            <person name="Saleh O."/>
            <person name="Blanc G."/>
            <person name="Decker E.L."/>
            <person name="van Gessel N."/>
            <person name="Grimwood J."/>
            <person name="Hayes R.D."/>
            <person name="Graham S.W."/>
            <person name="Gunter L.E."/>
            <person name="McDaniel S.F."/>
            <person name="Hoernstein S.N.W."/>
            <person name="Larsson A."/>
            <person name="Li F.W."/>
            <person name="Perroud P.F."/>
            <person name="Phillips J."/>
            <person name="Ranjan P."/>
            <person name="Rokshar D.S."/>
            <person name="Rothfels C.J."/>
            <person name="Schneider L."/>
            <person name="Shu S."/>
            <person name="Stevenson D.W."/>
            <person name="Thummler F."/>
            <person name="Tillich M."/>
            <person name="Villarreal Aguilar J.C."/>
            <person name="Widiez T."/>
            <person name="Wong G.K."/>
            <person name="Wymore A."/>
            <person name="Zhang Y."/>
            <person name="Zimmer A.D."/>
            <person name="Quatrano R.S."/>
            <person name="Mayer K.F.X."/>
            <person name="Goodstein D."/>
            <person name="Casacuberta J.M."/>
            <person name="Vandepoele K."/>
            <person name="Reski R."/>
            <person name="Cuming A.C."/>
            <person name="Tuskan G.A."/>
            <person name="Maumus F."/>
            <person name="Salse J."/>
            <person name="Schmutz J."/>
            <person name="Rensing S.A."/>
        </authorList>
    </citation>
    <scope>NUCLEOTIDE SEQUENCE [LARGE SCALE GENOMIC DNA]</scope>
    <source>
        <strain evidence="13 14">cv. Gransden 2004</strain>
    </source>
</reference>
<dbReference type="RefSeq" id="XP_024369333.1">
    <property type="nucleotide sequence ID" value="XM_024513565.2"/>
</dbReference>
<dbReference type="Gramene" id="Pp3c3_23400V3.4">
    <property type="protein sequence ID" value="Pp3c3_23400V3.4"/>
    <property type="gene ID" value="Pp3c3_23400"/>
</dbReference>